<dbReference type="OrthoDB" id="2149267at2759"/>
<dbReference type="Pfam" id="PF21299">
    <property type="entry name" value="ADAM10_Cys-rich"/>
    <property type="match status" value="1"/>
</dbReference>
<evidence type="ECO:0000259" key="4">
    <source>
        <dbReference type="PROSITE" id="PS50214"/>
    </source>
</evidence>
<dbReference type="PANTHER" id="PTHR45702">
    <property type="entry name" value="ADAM10/ADAM17 METALLOPEPTIDASE FAMILY MEMBER"/>
    <property type="match status" value="1"/>
</dbReference>
<feature type="transmembrane region" description="Helical" evidence="3">
    <location>
        <begin position="236"/>
        <end position="256"/>
    </location>
</feature>
<dbReference type="GO" id="GO:0004222">
    <property type="term" value="F:metalloendopeptidase activity"/>
    <property type="evidence" value="ECO:0007669"/>
    <property type="project" value="TreeGrafter"/>
</dbReference>
<keyword evidence="3" id="KW-0812">Transmembrane</keyword>
<dbReference type="Proteomes" id="UP000663879">
    <property type="component" value="Unassembled WGS sequence"/>
</dbReference>
<keyword evidence="6" id="KW-1185">Reference proteome</keyword>
<evidence type="ECO:0000256" key="3">
    <source>
        <dbReference type="SAM" id="Phobius"/>
    </source>
</evidence>
<dbReference type="GO" id="GO:0006509">
    <property type="term" value="P:membrane protein ectodomain proteolysis"/>
    <property type="evidence" value="ECO:0007669"/>
    <property type="project" value="TreeGrafter"/>
</dbReference>
<dbReference type="InterPro" id="IPR001762">
    <property type="entry name" value="Disintegrin_dom"/>
</dbReference>
<dbReference type="InterPro" id="IPR036436">
    <property type="entry name" value="Disintegrin_dom_sf"/>
</dbReference>
<dbReference type="GO" id="GO:0005886">
    <property type="term" value="C:plasma membrane"/>
    <property type="evidence" value="ECO:0007669"/>
    <property type="project" value="TreeGrafter"/>
</dbReference>
<keyword evidence="1" id="KW-1015">Disulfide bond</keyword>
<evidence type="ECO:0000256" key="2">
    <source>
        <dbReference type="PROSITE-ProRule" id="PRU00068"/>
    </source>
</evidence>
<name>A0A814KEG1_9BILA</name>
<dbReference type="FunFam" id="4.10.70.10:FF:000003">
    <property type="entry name" value="Disintegrin and metalloproteinase domain-containing protein 17"/>
    <property type="match status" value="1"/>
</dbReference>
<dbReference type="SUPFAM" id="SSF57552">
    <property type="entry name" value="Blood coagulation inhibitor (disintegrin)"/>
    <property type="match status" value="1"/>
</dbReference>
<keyword evidence="3" id="KW-1133">Transmembrane helix</keyword>
<comment type="caution">
    <text evidence="2">Lacks conserved residue(s) required for the propagation of feature annotation.</text>
</comment>
<dbReference type="Gene3D" id="4.10.70.10">
    <property type="entry name" value="Disintegrin domain"/>
    <property type="match status" value="1"/>
</dbReference>
<dbReference type="SMART" id="SM00050">
    <property type="entry name" value="DISIN"/>
    <property type="match status" value="1"/>
</dbReference>
<dbReference type="GO" id="GO:0007219">
    <property type="term" value="P:Notch signaling pathway"/>
    <property type="evidence" value="ECO:0007669"/>
    <property type="project" value="TreeGrafter"/>
</dbReference>
<dbReference type="AlphaFoldDB" id="A0A814KEG1"/>
<keyword evidence="3" id="KW-0472">Membrane</keyword>
<dbReference type="PROSITE" id="PS50214">
    <property type="entry name" value="DISINTEGRIN_2"/>
    <property type="match status" value="1"/>
</dbReference>
<dbReference type="InterPro" id="IPR049038">
    <property type="entry name" value="ADAM10_Cys-rich"/>
</dbReference>
<evidence type="ECO:0000256" key="1">
    <source>
        <dbReference type="ARBA" id="ARBA00023157"/>
    </source>
</evidence>
<proteinExistence type="predicted"/>
<dbReference type="EMBL" id="CAJNOC010005406">
    <property type="protein sequence ID" value="CAF1051533.1"/>
    <property type="molecule type" value="Genomic_DNA"/>
</dbReference>
<dbReference type="InterPro" id="IPR051489">
    <property type="entry name" value="ADAM_Metalloproteinase"/>
</dbReference>
<organism evidence="5 6">
    <name type="scientific">Brachionus calyciflorus</name>
    <dbReference type="NCBI Taxonomy" id="104777"/>
    <lineage>
        <taxon>Eukaryota</taxon>
        <taxon>Metazoa</taxon>
        <taxon>Spiralia</taxon>
        <taxon>Gnathifera</taxon>
        <taxon>Rotifera</taxon>
        <taxon>Eurotatoria</taxon>
        <taxon>Monogononta</taxon>
        <taxon>Pseudotrocha</taxon>
        <taxon>Ploima</taxon>
        <taxon>Brachionidae</taxon>
        <taxon>Brachionus</taxon>
    </lineage>
</organism>
<evidence type="ECO:0000313" key="6">
    <source>
        <dbReference type="Proteomes" id="UP000663879"/>
    </source>
</evidence>
<gene>
    <name evidence="5" type="ORF">OXX778_LOCUS18851</name>
</gene>
<accession>A0A814KEG1</accession>
<feature type="domain" description="Disintegrin" evidence="4">
    <location>
        <begin position="3"/>
        <end position="101"/>
    </location>
</feature>
<feature type="non-terminal residue" evidence="5">
    <location>
        <position position="1"/>
    </location>
</feature>
<reference evidence="5" key="1">
    <citation type="submission" date="2021-02" db="EMBL/GenBank/DDBJ databases">
        <authorList>
            <person name="Nowell W R."/>
        </authorList>
    </citation>
    <scope>NUCLEOTIDE SEQUENCE</scope>
    <source>
        <strain evidence="5">Ploen Becks lab</strain>
    </source>
</reference>
<protein>
    <recommendedName>
        <fullName evidence="4">Disintegrin domain-containing protein</fullName>
    </recommendedName>
</protein>
<dbReference type="Pfam" id="PF00200">
    <property type="entry name" value="Disintegrin"/>
    <property type="match status" value="1"/>
</dbReference>
<sequence length="258" mass="29120">KSEPVCGNEIVEVGEECDCGFKNRCQDQCCYDASYSSNHKRCKLRPNAKCSPTQGDCCSKNCHFFPAYKICSLENSCLREITCTGEDPLCPIKDSKYFKTNISECNLNSKLCADGNCIGSICEKFNMTQCILSGDIYDKNIDRSVHCRLACKGELTQNICMDSFEMKELVEKITKEKFIFQTGSMCMNGLGYCDVNNRCKPFEAKGPLFKIVFFIFNEKTLEVYDFLNENTASISAIFLVVLGLILTFKLIACLFYSK</sequence>
<comment type="caution">
    <text evidence="5">The sequence shown here is derived from an EMBL/GenBank/DDBJ whole genome shotgun (WGS) entry which is preliminary data.</text>
</comment>
<evidence type="ECO:0000313" key="5">
    <source>
        <dbReference type="EMBL" id="CAF1051533.1"/>
    </source>
</evidence>
<dbReference type="PANTHER" id="PTHR45702:SF2">
    <property type="entry name" value="KUZBANIAN, ISOFORM A"/>
    <property type="match status" value="1"/>
</dbReference>